<evidence type="ECO:0000256" key="5">
    <source>
        <dbReference type="ARBA" id="ARBA00022833"/>
    </source>
</evidence>
<keyword evidence="12" id="KW-1185">Reference proteome</keyword>
<evidence type="ECO:0000256" key="1">
    <source>
        <dbReference type="ARBA" id="ARBA00001362"/>
    </source>
</evidence>
<evidence type="ECO:0000313" key="12">
    <source>
        <dbReference type="Proteomes" id="UP000667802"/>
    </source>
</evidence>
<comment type="caution">
    <text evidence="11">The sequence shown here is derived from an EMBL/GenBank/DDBJ whole genome shotgun (WGS) entry which is preliminary data.</text>
</comment>
<dbReference type="PIRSF" id="PIRSF026671">
    <property type="entry name" value="AA_dipeptidase"/>
    <property type="match status" value="1"/>
</dbReference>
<feature type="site" description="Transition state stabilizer" evidence="9">
    <location>
        <position position="78"/>
    </location>
</feature>
<dbReference type="GO" id="GO:0071555">
    <property type="term" value="P:cell wall organization"/>
    <property type="evidence" value="ECO:0007669"/>
    <property type="project" value="UniProtKB-KW"/>
</dbReference>
<evidence type="ECO:0000256" key="3">
    <source>
        <dbReference type="ARBA" id="ARBA00022723"/>
    </source>
</evidence>
<evidence type="ECO:0000256" key="6">
    <source>
        <dbReference type="ARBA" id="ARBA00022997"/>
    </source>
</evidence>
<keyword evidence="3 9" id="KW-0479">Metal-binding</keyword>
<keyword evidence="4 9" id="KW-0378">Hydrolase</keyword>
<dbReference type="EMBL" id="JAALHA020000005">
    <property type="protein sequence ID" value="MDR9895749.1"/>
    <property type="molecule type" value="Genomic_DNA"/>
</dbReference>
<dbReference type="Gene3D" id="3.30.1380.10">
    <property type="match status" value="1"/>
</dbReference>
<evidence type="ECO:0000256" key="9">
    <source>
        <dbReference type="HAMAP-Rule" id="MF_01924"/>
    </source>
</evidence>
<reference evidence="12" key="1">
    <citation type="journal article" date="2021" name="Science">
        <title>Hunting the eagle killer: A cyanobacterial neurotoxin causes vacuolar myelinopathy.</title>
        <authorList>
            <person name="Breinlinger S."/>
            <person name="Phillips T.J."/>
            <person name="Haram B.N."/>
            <person name="Mares J."/>
            <person name="Martinez Yerena J.A."/>
            <person name="Hrouzek P."/>
            <person name="Sobotka R."/>
            <person name="Henderson W.M."/>
            <person name="Schmieder P."/>
            <person name="Williams S.M."/>
            <person name="Lauderdale J.D."/>
            <person name="Wilde H.D."/>
            <person name="Gerrin W."/>
            <person name="Kust A."/>
            <person name="Washington J.W."/>
            <person name="Wagner C."/>
            <person name="Geier B."/>
            <person name="Liebeke M."/>
            <person name="Enke H."/>
            <person name="Niedermeyer T.H.J."/>
            <person name="Wilde S.B."/>
        </authorList>
    </citation>
    <scope>NUCLEOTIDE SEQUENCE [LARGE SCALE GENOMIC DNA]</scope>
    <source>
        <strain evidence="12">Thurmond2011</strain>
    </source>
</reference>
<dbReference type="PANTHER" id="PTHR43126">
    <property type="entry name" value="D-ALANYL-D-ALANINE DIPEPTIDASE"/>
    <property type="match status" value="1"/>
</dbReference>
<dbReference type="Pfam" id="PF01427">
    <property type="entry name" value="Peptidase_M15"/>
    <property type="match status" value="1"/>
</dbReference>
<dbReference type="InterPro" id="IPR000755">
    <property type="entry name" value="A_A_dipeptidase"/>
</dbReference>
<evidence type="ECO:0000313" key="11">
    <source>
        <dbReference type="EMBL" id="MDR9895749.1"/>
    </source>
</evidence>
<dbReference type="GO" id="GO:0008270">
    <property type="term" value="F:zinc ion binding"/>
    <property type="evidence" value="ECO:0007669"/>
    <property type="project" value="UniProtKB-UniRule"/>
</dbReference>
<dbReference type="Proteomes" id="UP000667802">
    <property type="component" value="Unassembled WGS sequence"/>
</dbReference>
<evidence type="ECO:0000256" key="4">
    <source>
        <dbReference type="ARBA" id="ARBA00022801"/>
    </source>
</evidence>
<keyword evidence="7 9" id="KW-0482">Metalloprotease</keyword>
<keyword evidence="5 9" id="KW-0862">Zinc</keyword>
<gene>
    <name evidence="11" type="ORF">G7B40_014410</name>
</gene>
<comment type="cofactor">
    <cofactor evidence="9">
        <name>Zn(2+)</name>
        <dbReference type="ChEBI" id="CHEBI:29105"/>
    </cofactor>
    <text evidence="9">Binds 1 zinc ion per subunit.</text>
</comment>
<comment type="catalytic activity">
    <reaction evidence="1 9 10">
        <text>D-alanyl-D-alanine + H2O = 2 D-alanine</text>
        <dbReference type="Rhea" id="RHEA:20661"/>
        <dbReference type="ChEBI" id="CHEBI:15377"/>
        <dbReference type="ChEBI" id="CHEBI:57416"/>
        <dbReference type="ChEBI" id="CHEBI:57822"/>
        <dbReference type="EC" id="3.4.13.22"/>
    </reaction>
</comment>
<keyword evidence="8 10" id="KW-0961">Cell wall biogenesis/degradation</keyword>
<evidence type="ECO:0000256" key="8">
    <source>
        <dbReference type="ARBA" id="ARBA00023316"/>
    </source>
</evidence>
<feature type="active site" description="Proton donor/acceptor" evidence="9">
    <location>
        <position position="203"/>
    </location>
</feature>
<dbReference type="InterPro" id="IPR009045">
    <property type="entry name" value="Zn_M74/Hedgehog-like"/>
</dbReference>
<dbReference type="PANTHER" id="PTHR43126:SF2">
    <property type="entry name" value="D-ALANYL-D-ALANINE DIPEPTIDASE"/>
    <property type="match status" value="1"/>
</dbReference>
<evidence type="ECO:0000256" key="7">
    <source>
        <dbReference type="ARBA" id="ARBA00023049"/>
    </source>
</evidence>
<feature type="binding site" evidence="9">
    <location>
        <position position="206"/>
    </location>
    <ligand>
        <name>Zn(2+)</name>
        <dbReference type="ChEBI" id="CHEBI:29105"/>
        <note>catalytic</note>
    </ligand>
</feature>
<dbReference type="GO" id="GO:0008237">
    <property type="term" value="F:metallopeptidase activity"/>
    <property type="evidence" value="ECO:0007669"/>
    <property type="project" value="UniProtKB-KW"/>
</dbReference>
<dbReference type="RefSeq" id="WP_208340461.1">
    <property type="nucleotide sequence ID" value="NZ_CAWQFN010000669.1"/>
</dbReference>
<proteinExistence type="inferred from homology"/>
<evidence type="ECO:0000256" key="10">
    <source>
        <dbReference type="PIRNR" id="PIRNR026671"/>
    </source>
</evidence>
<comment type="similarity">
    <text evidence="9 10">Belongs to the peptidase M15D family.</text>
</comment>
<evidence type="ECO:0000256" key="2">
    <source>
        <dbReference type="ARBA" id="ARBA00022670"/>
    </source>
</evidence>
<accession>A0AAP5I8L2</accession>
<protein>
    <recommendedName>
        <fullName evidence="9 10">D-alanyl-D-alanine dipeptidase</fullName>
        <shortName evidence="9 10">D-Ala-D-Ala dipeptidase</shortName>
        <ecNumber evidence="9 10">3.4.13.22</ecNumber>
    </recommendedName>
</protein>
<feature type="binding site" evidence="9">
    <location>
        <position position="134"/>
    </location>
    <ligand>
        <name>Zn(2+)</name>
        <dbReference type="ChEBI" id="CHEBI:29105"/>
        <note>catalytic</note>
    </ligand>
</feature>
<dbReference type="HAMAP" id="MF_01924">
    <property type="entry name" value="A_A_dipeptidase"/>
    <property type="match status" value="1"/>
</dbReference>
<keyword evidence="2 9" id="KW-0645">Protease</keyword>
<keyword evidence="6 9" id="KW-0224">Dipeptidase</keyword>
<organism evidence="11 12">
    <name type="scientific">Aetokthonos hydrillicola Thurmond2011</name>
    <dbReference type="NCBI Taxonomy" id="2712845"/>
    <lineage>
        <taxon>Bacteria</taxon>
        <taxon>Bacillati</taxon>
        <taxon>Cyanobacteriota</taxon>
        <taxon>Cyanophyceae</taxon>
        <taxon>Nostocales</taxon>
        <taxon>Hapalosiphonaceae</taxon>
        <taxon>Aetokthonos</taxon>
    </lineage>
</organism>
<comment type="function">
    <text evidence="9 10">Catalyzes hydrolysis of the D-alanyl-D-alanine dipeptide.</text>
</comment>
<dbReference type="GO" id="GO:0160237">
    <property type="term" value="F:D-Ala-D-Ala dipeptidase activity"/>
    <property type="evidence" value="ECO:0007669"/>
    <property type="project" value="UniProtKB-EC"/>
</dbReference>
<dbReference type="GO" id="GO:0006508">
    <property type="term" value="P:proteolysis"/>
    <property type="evidence" value="ECO:0007669"/>
    <property type="project" value="UniProtKB-KW"/>
</dbReference>
<dbReference type="AlphaFoldDB" id="A0AAP5I8L2"/>
<dbReference type="EC" id="3.4.13.22" evidence="9 10"/>
<name>A0AAP5I8L2_9CYAN</name>
<sequence length="235" mass="27112">MKPHYQVPIVECGEPLVNIPLELFAVESPHPYEKLGAPYGEHSPYFLRQGVVEGLIQAQNYLQILRPGWLIQIFDAYRPVAVQRFMVDYTFNQAVAIAGLNEADLSETQRQAIWEEVYKMWAEPSLDPKTPPPHSTGAAVDITLVDDTGEVVNMGSPIDELSERSHPDYFADHSDTKSREYHANRQLLYTVTEKAQFQRHPREWWHFCLGDQMWAWLNNEAKPDCHFVARYGRVE</sequence>
<feature type="binding site" evidence="9">
    <location>
        <position position="141"/>
    </location>
    <ligand>
        <name>Zn(2+)</name>
        <dbReference type="ChEBI" id="CHEBI:29105"/>
        <note>catalytic</note>
    </ligand>
</feature>
<dbReference type="SUPFAM" id="SSF55166">
    <property type="entry name" value="Hedgehog/DD-peptidase"/>
    <property type="match status" value="1"/>
</dbReference>